<reference evidence="9 10" key="1">
    <citation type="journal article" date="2019" name="Int. J. Syst. Evol. Microbiol.">
        <title>The Global Catalogue of Microorganisms (GCM) 10K type strain sequencing project: providing services to taxonomists for standard genome sequencing and annotation.</title>
        <authorList>
            <consortium name="The Broad Institute Genomics Platform"/>
            <consortium name="The Broad Institute Genome Sequencing Center for Infectious Disease"/>
            <person name="Wu L."/>
            <person name="Ma J."/>
        </authorList>
    </citation>
    <scope>NUCLEOTIDE SEQUENCE [LARGE SCALE GENOMIC DNA]</scope>
    <source>
        <strain evidence="9 10">JCM 14322</strain>
    </source>
</reference>
<comment type="caution">
    <text evidence="9">The sequence shown here is derived from an EMBL/GenBank/DDBJ whole genome shotgun (WGS) entry which is preliminary data.</text>
</comment>
<evidence type="ECO:0000256" key="6">
    <source>
        <dbReference type="PROSITE-ProRule" id="PRU01362"/>
    </source>
</evidence>
<dbReference type="EMBL" id="BAAANJ010000019">
    <property type="protein sequence ID" value="GAA1819217.1"/>
    <property type="molecule type" value="Genomic_DNA"/>
</dbReference>
<evidence type="ECO:0000256" key="2">
    <source>
        <dbReference type="ARBA" id="ARBA00022676"/>
    </source>
</evidence>
<keyword evidence="3 6" id="KW-0808">Transferase</keyword>
<dbReference type="InterPro" id="IPR029494">
    <property type="entry name" value="DarT"/>
</dbReference>
<keyword evidence="2 6" id="KW-0328">Glycosyltransferase</keyword>
<evidence type="ECO:0000259" key="8">
    <source>
        <dbReference type="PROSITE" id="PS52018"/>
    </source>
</evidence>
<keyword evidence="1 6" id="KW-1277">Toxin-antitoxin system</keyword>
<comment type="similarity">
    <text evidence="6">Belongs to the DarT ADP-ribosyltransferase family.</text>
</comment>
<gene>
    <name evidence="9" type="ORF">GCM10009749_31920</name>
</gene>
<keyword evidence="10" id="KW-1185">Reference proteome</keyword>
<feature type="region of interest" description="Disordered" evidence="7">
    <location>
        <begin position="23"/>
        <end position="57"/>
    </location>
</feature>
<keyword evidence="4 6" id="KW-0548">Nucleotidyltransferase</keyword>
<accession>A0ABN2MEL5</accession>
<protein>
    <recommendedName>
        <fullName evidence="8">DarT domain-containing protein</fullName>
    </recommendedName>
</protein>
<feature type="binding site" evidence="6">
    <location>
        <begin position="71"/>
        <end position="73"/>
    </location>
    <ligand>
        <name>NAD(+)</name>
        <dbReference type="ChEBI" id="CHEBI:57540"/>
    </ligand>
</feature>
<dbReference type="Proteomes" id="UP001500002">
    <property type="component" value="Unassembled WGS sequence"/>
</dbReference>
<evidence type="ECO:0000256" key="3">
    <source>
        <dbReference type="ARBA" id="ARBA00022679"/>
    </source>
</evidence>
<comment type="caution">
    <text evidence="6">Lacks conserved residue(s) required for the propagation of feature annotation.</text>
</comment>
<evidence type="ECO:0000256" key="5">
    <source>
        <dbReference type="ARBA" id="ARBA00023125"/>
    </source>
</evidence>
<sequence>MADECIHGFEDGLCAICFPPKEPAPRPAAAAKPRTSRTGGARTGRPAARVPGAPHPSADAAIDAKAMRIYHVTHLDNLAHILGSGALLADAAEPGARPEVDIAAPAAREFRRTAELGGTGAVVADYVPFLLTTDAHVWDAVRTATPDPRLDPSAVERPAADYVIFVSSVGIALGARTDVLGEVVLSDADAAVAGARTATEWPEIERMLRGIARDDDAASIASAEFLVREALPIERVSLIAVSNEKVRDRVREALRAVGLRTRVAVYPPWFLPNPVEAQ</sequence>
<evidence type="ECO:0000313" key="9">
    <source>
        <dbReference type="EMBL" id="GAA1819217.1"/>
    </source>
</evidence>
<feature type="active site" evidence="6">
    <location>
        <position position="224"/>
    </location>
</feature>
<feature type="binding site" evidence="6">
    <location>
        <position position="88"/>
    </location>
    <ligand>
        <name>NAD(+)</name>
        <dbReference type="ChEBI" id="CHEBI:57540"/>
    </ligand>
</feature>
<comment type="catalytic activity">
    <reaction evidence="6">
        <text>a thymidine in DNA + NAD(+) = an N-(ADP-alpha-D-ribosyl)-thymidine in DNA + nicotinamide + H(+)</text>
        <dbReference type="Rhea" id="RHEA:71651"/>
        <dbReference type="Rhea" id="RHEA-COMP:13556"/>
        <dbReference type="Rhea" id="RHEA-COMP:18051"/>
        <dbReference type="ChEBI" id="CHEBI:15378"/>
        <dbReference type="ChEBI" id="CHEBI:17154"/>
        <dbReference type="ChEBI" id="CHEBI:57540"/>
        <dbReference type="ChEBI" id="CHEBI:137386"/>
        <dbReference type="ChEBI" id="CHEBI:191199"/>
    </reaction>
</comment>
<feature type="domain" description="DarT" evidence="8">
    <location>
        <begin position="67"/>
        <end position="271"/>
    </location>
</feature>
<evidence type="ECO:0000256" key="4">
    <source>
        <dbReference type="ARBA" id="ARBA00022695"/>
    </source>
</evidence>
<keyword evidence="5 6" id="KW-0238">DNA-binding</keyword>
<evidence type="ECO:0000256" key="7">
    <source>
        <dbReference type="SAM" id="MobiDB-lite"/>
    </source>
</evidence>
<evidence type="ECO:0000313" key="10">
    <source>
        <dbReference type="Proteomes" id="UP001500002"/>
    </source>
</evidence>
<dbReference type="RefSeq" id="WP_344297395.1">
    <property type="nucleotide sequence ID" value="NZ_BAAANJ010000019.1"/>
</dbReference>
<proteinExistence type="inferred from homology"/>
<evidence type="ECO:0000256" key="1">
    <source>
        <dbReference type="ARBA" id="ARBA00022649"/>
    </source>
</evidence>
<name>A0ABN2MEL5_9MICO</name>
<feature type="active site" description="Proton acceptor" evidence="6">
    <location>
        <position position="111"/>
    </location>
</feature>
<dbReference type="Pfam" id="PF14487">
    <property type="entry name" value="DarT"/>
    <property type="match status" value="1"/>
</dbReference>
<feature type="compositionally biased region" description="Low complexity" evidence="7">
    <location>
        <begin position="27"/>
        <end position="52"/>
    </location>
</feature>
<organism evidence="9 10">
    <name type="scientific">Agromyces neolithicus</name>
    <dbReference type="NCBI Taxonomy" id="269420"/>
    <lineage>
        <taxon>Bacteria</taxon>
        <taxon>Bacillati</taxon>
        <taxon>Actinomycetota</taxon>
        <taxon>Actinomycetes</taxon>
        <taxon>Micrococcales</taxon>
        <taxon>Microbacteriaceae</taxon>
        <taxon>Agromyces</taxon>
    </lineage>
</organism>
<dbReference type="PROSITE" id="PS52018">
    <property type="entry name" value="DART"/>
    <property type="match status" value="1"/>
</dbReference>
<feature type="binding site" evidence="6">
    <location>
        <position position="111"/>
    </location>
    <ligand>
        <name>NAD(+)</name>
        <dbReference type="ChEBI" id="CHEBI:57540"/>
    </ligand>
</feature>